<evidence type="ECO:0000256" key="1">
    <source>
        <dbReference type="ARBA" id="ARBA00008898"/>
    </source>
</evidence>
<dbReference type="InterPro" id="IPR002563">
    <property type="entry name" value="Flavin_Rdtase-like_dom"/>
</dbReference>
<comment type="similarity">
    <text evidence="1">Belongs to the non-flavoprotein flavin reductase family.</text>
</comment>
<dbReference type="Proteomes" id="UP000654257">
    <property type="component" value="Unassembled WGS sequence"/>
</dbReference>
<reference evidence="4" key="1">
    <citation type="journal article" date="2014" name="Int. J. Syst. Evol. Microbiol.">
        <title>Complete genome sequence of Corynebacterium casei LMG S-19264T (=DSM 44701T), isolated from a smear-ripened cheese.</title>
        <authorList>
            <consortium name="US DOE Joint Genome Institute (JGI-PGF)"/>
            <person name="Walter F."/>
            <person name="Albersmeier A."/>
            <person name="Kalinowski J."/>
            <person name="Ruckert C."/>
        </authorList>
    </citation>
    <scope>NUCLEOTIDE SEQUENCE</scope>
    <source>
        <strain evidence="4">CCM 7905</strain>
    </source>
</reference>
<evidence type="ECO:0000313" key="4">
    <source>
        <dbReference type="EMBL" id="GGG26627.1"/>
    </source>
</evidence>
<dbReference type="Gene3D" id="2.30.110.10">
    <property type="entry name" value="Electron Transport, Fmn-binding Protein, Chain A"/>
    <property type="match status" value="1"/>
</dbReference>
<dbReference type="GO" id="GO:0010181">
    <property type="term" value="F:FMN binding"/>
    <property type="evidence" value="ECO:0007669"/>
    <property type="project" value="InterPro"/>
</dbReference>
<sequence length="174" mass="18962">MTVIDETPLVLGPEDYRKVMGHIPTSVSIITATTEAGPAGMTVGTFTSVSLEPRLVAFYVDLGSTTWPVIAEADYFGINVLGSQSREMCRAFSRRGQDRFAGVAWEPSHRGVPMLDGATVTVECAPYRVDRIGDHLHVVGEVLDLVKRDAEEPLIFLRGGFVDLPSIPPMMVNE</sequence>
<dbReference type="Pfam" id="PF01613">
    <property type="entry name" value="Flavin_Reduct"/>
    <property type="match status" value="1"/>
</dbReference>
<dbReference type="RefSeq" id="WP_188547314.1">
    <property type="nucleotide sequence ID" value="NZ_BMCU01000006.1"/>
</dbReference>
<keyword evidence="5" id="KW-1185">Reference proteome</keyword>
<dbReference type="InterPro" id="IPR012349">
    <property type="entry name" value="Split_barrel_FMN-bd"/>
</dbReference>
<evidence type="ECO:0000259" key="3">
    <source>
        <dbReference type="SMART" id="SM00903"/>
    </source>
</evidence>
<dbReference type="PANTHER" id="PTHR30466">
    <property type="entry name" value="FLAVIN REDUCTASE"/>
    <property type="match status" value="1"/>
</dbReference>
<keyword evidence="2" id="KW-0560">Oxidoreductase</keyword>
<evidence type="ECO:0000313" key="5">
    <source>
        <dbReference type="Proteomes" id="UP000654257"/>
    </source>
</evidence>
<reference evidence="4" key="2">
    <citation type="submission" date="2020-09" db="EMBL/GenBank/DDBJ databases">
        <authorList>
            <person name="Sun Q."/>
            <person name="Sedlacek I."/>
        </authorList>
    </citation>
    <scope>NUCLEOTIDE SEQUENCE</scope>
    <source>
        <strain evidence="4">CCM 7905</strain>
    </source>
</reference>
<name>A0A917G778_9NOCA</name>
<protein>
    <recommendedName>
        <fullName evidence="3">Flavin reductase like domain-containing protein</fullName>
    </recommendedName>
</protein>
<gene>
    <name evidence="4" type="ORF">GCM10007304_45510</name>
</gene>
<feature type="domain" description="Flavin reductase like" evidence="3">
    <location>
        <begin position="20"/>
        <end position="163"/>
    </location>
</feature>
<organism evidence="4 5">
    <name type="scientific">Rhodococcoides trifolii</name>
    <dbReference type="NCBI Taxonomy" id="908250"/>
    <lineage>
        <taxon>Bacteria</taxon>
        <taxon>Bacillati</taxon>
        <taxon>Actinomycetota</taxon>
        <taxon>Actinomycetes</taxon>
        <taxon>Mycobacteriales</taxon>
        <taxon>Nocardiaceae</taxon>
        <taxon>Rhodococcoides</taxon>
    </lineage>
</organism>
<evidence type="ECO:0000256" key="2">
    <source>
        <dbReference type="ARBA" id="ARBA00023002"/>
    </source>
</evidence>
<dbReference type="EMBL" id="BMCU01000006">
    <property type="protein sequence ID" value="GGG26627.1"/>
    <property type="molecule type" value="Genomic_DNA"/>
</dbReference>
<accession>A0A917G778</accession>
<dbReference type="PANTHER" id="PTHR30466:SF11">
    <property type="entry name" value="FLAVIN-DEPENDENT MONOOXYGENASE, REDUCTASE SUBUNIT HSAB"/>
    <property type="match status" value="1"/>
</dbReference>
<dbReference type="SUPFAM" id="SSF50475">
    <property type="entry name" value="FMN-binding split barrel"/>
    <property type="match status" value="1"/>
</dbReference>
<dbReference type="GO" id="GO:0042602">
    <property type="term" value="F:riboflavin reductase (NADPH) activity"/>
    <property type="evidence" value="ECO:0007669"/>
    <property type="project" value="TreeGrafter"/>
</dbReference>
<comment type="caution">
    <text evidence="4">The sequence shown here is derived from an EMBL/GenBank/DDBJ whole genome shotgun (WGS) entry which is preliminary data.</text>
</comment>
<proteinExistence type="inferred from homology"/>
<dbReference type="SMART" id="SM00903">
    <property type="entry name" value="Flavin_Reduct"/>
    <property type="match status" value="1"/>
</dbReference>
<dbReference type="AlphaFoldDB" id="A0A917G778"/>
<dbReference type="InterPro" id="IPR050268">
    <property type="entry name" value="NADH-dep_flavin_reductase"/>
</dbReference>